<evidence type="ECO:0000313" key="5">
    <source>
        <dbReference type="EMBL" id="MDC0709032.1"/>
    </source>
</evidence>
<dbReference type="SUPFAM" id="SSF56176">
    <property type="entry name" value="FAD-binding/transporter-associated domain-like"/>
    <property type="match status" value="1"/>
</dbReference>
<dbReference type="InterPro" id="IPR005107">
    <property type="entry name" value="CO_DH_flav_C"/>
</dbReference>
<dbReference type="Proteomes" id="UP001221838">
    <property type="component" value="Unassembled WGS sequence"/>
</dbReference>
<dbReference type="Gene3D" id="3.30.465.10">
    <property type="match status" value="1"/>
</dbReference>
<keyword evidence="2" id="KW-0274">FAD</keyword>
<dbReference type="PROSITE" id="PS51387">
    <property type="entry name" value="FAD_PCMH"/>
    <property type="match status" value="1"/>
</dbReference>
<gene>
    <name evidence="5" type="ORF">POL68_11215</name>
</gene>
<evidence type="ECO:0000313" key="6">
    <source>
        <dbReference type="Proteomes" id="UP001221838"/>
    </source>
</evidence>
<dbReference type="InterPro" id="IPR036318">
    <property type="entry name" value="FAD-bd_PCMH-like_sf"/>
</dbReference>
<dbReference type="RefSeq" id="WP_272137252.1">
    <property type="nucleotide sequence ID" value="NZ_JAQNDM010000002.1"/>
</dbReference>
<evidence type="ECO:0000256" key="1">
    <source>
        <dbReference type="ARBA" id="ARBA00022630"/>
    </source>
</evidence>
<keyword evidence="1" id="KW-0285">Flavoprotein</keyword>
<dbReference type="Gene3D" id="3.30.390.50">
    <property type="entry name" value="CO dehydrogenase flavoprotein, C-terminal domain"/>
    <property type="match status" value="1"/>
</dbReference>
<proteinExistence type="predicted"/>
<dbReference type="SUPFAM" id="SSF55447">
    <property type="entry name" value="CO dehydrogenase flavoprotein C-terminal domain-like"/>
    <property type="match status" value="1"/>
</dbReference>
<dbReference type="EMBL" id="JAQNDM010000002">
    <property type="protein sequence ID" value="MDC0709032.1"/>
    <property type="molecule type" value="Genomic_DNA"/>
</dbReference>
<dbReference type="InterPro" id="IPR051312">
    <property type="entry name" value="Diverse_Substr_Oxidored"/>
</dbReference>
<dbReference type="PANTHER" id="PTHR42659:SF2">
    <property type="entry name" value="XANTHINE DEHYDROGENASE SUBUNIT C-RELATED"/>
    <property type="match status" value="1"/>
</dbReference>
<dbReference type="Pfam" id="PF03450">
    <property type="entry name" value="CO_deh_flav_C"/>
    <property type="match status" value="1"/>
</dbReference>
<dbReference type="InterPro" id="IPR002346">
    <property type="entry name" value="Mopterin_DH_FAD-bd"/>
</dbReference>
<evidence type="ECO:0000256" key="3">
    <source>
        <dbReference type="ARBA" id="ARBA00023002"/>
    </source>
</evidence>
<keyword evidence="3" id="KW-0560">Oxidoreductase</keyword>
<name>A0ABT5D5T6_9BACT</name>
<dbReference type="InterPro" id="IPR016166">
    <property type="entry name" value="FAD-bd_PCMH"/>
</dbReference>
<reference evidence="5 6" key="1">
    <citation type="submission" date="2022-11" db="EMBL/GenBank/DDBJ databases">
        <title>Minimal conservation of predation-associated metabolite biosynthetic gene clusters underscores biosynthetic potential of Myxococcota including descriptions for ten novel species: Archangium lansinium sp. nov., Myxococcus landrumus sp. nov., Nannocystis bai.</title>
        <authorList>
            <person name="Ahearne A."/>
            <person name="Stevens C."/>
            <person name="Dowd S."/>
        </authorList>
    </citation>
    <scope>NUCLEOTIDE SEQUENCE [LARGE SCALE GENOMIC DNA]</scope>
    <source>
        <strain evidence="5 6">NCWAL01</strain>
    </source>
</reference>
<dbReference type="PANTHER" id="PTHR42659">
    <property type="entry name" value="XANTHINE DEHYDROGENASE SUBUNIT C-RELATED"/>
    <property type="match status" value="1"/>
</dbReference>
<sequence length="287" mass="30591">MNYAEPTTVEEGVALLASTQNARCLAGGATLVAMMNARLLAPALLISLHRMEELSTLTETPEGLWLGAMLTHRTLAAEPRLSGALEVIRSAASQLAHPAIRNMGTIGGSLCLADPSTELPVALVAASAQAEIAGPEGRRVIPVESLLVDRFQTSLRQGELVTRIWVPRGIPGAVGHHLRFSRVASDYPTVSISLVLALEGRTCRQARVAVGSCGPMPLHVEAADQRLVGTALETHVLTEAGHLLARAATPRDDVRGTAEYRRLLIPRLLGRAVAQAQERLAQEHPHV</sequence>
<dbReference type="InterPro" id="IPR016169">
    <property type="entry name" value="FAD-bd_PCMH_sub2"/>
</dbReference>
<feature type="domain" description="FAD-binding PCMH-type" evidence="4">
    <location>
        <begin position="1"/>
        <end position="171"/>
    </location>
</feature>
<keyword evidence="6" id="KW-1185">Reference proteome</keyword>
<accession>A0ABT5D5T6</accession>
<dbReference type="SMART" id="SM01092">
    <property type="entry name" value="CO_deh_flav_C"/>
    <property type="match status" value="1"/>
</dbReference>
<dbReference type="InterPro" id="IPR036683">
    <property type="entry name" value="CO_DH_flav_C_dom_sf"/>
</dbReference>
<organism evidence="5 6">
    <name type="scientific">Stigmatella ashevillensis</name>
    <dbReference type="NCBI Taxonomy" id="2995309"/>
    <lineage>
        <taxon>Bacteria</taxon>
        <taxon>Pseudomonadati</taxon>
        <taxon>Myxococcota</taxon>
        <taxon>Myxococcia</taxon>
        <taxon>Myxococcales</taxon>
        <taxon>Cystobacterineae</taxon>
        <taxon>Archangiaceae</taxon>
        <taxon>Stigmatella</taxon>
    </lineage>
</organism>
<dbReference type="Pfam" id="PF00941">
    <property type="entry name" value="FAD_binding_5"/>
    <property type="match status" value="1"/>
</dbReference>
<evidence type="ECO:0000259" key="4">
    <source>
        <dbReference type="PROSITE" id="PS51387"/>
    </source>
</evidence>
<comment type="caution">
    <text evidence="5">The sequence shown here is derived from an EMBL/GenBank/DDBJ whole genome shotgun (WGS) entry which is preliminary data.</text>
</comment>
<evidence type="ECO:0000256" key="2">
    <source>
        <dbReference type="ARBA" id="ARBA00022827"/>
    </source>
</evidence>
<dbReference type="InterPro" id="IPR016167">
    <property type="entry name" value="FAD-bd_PCMH_sub1"/>
</dbReference>
<protein>
    <submittedName>
        <fullName evidence="5">Xanthine dehydrogenase family protein subunit M</fullName>
    </submittedName>
</protein>
<dbReference type="Gene3D" id="3.30.43.10">
    <property type="entry name" value="Uridine Diphospho-n-acetylenolpyruvylglucosamine Reductase, domain 2"/>
    <property type="match status" value="1"/>
</dbReference>